<dbReference type="Gene3D" id="1.10.10.1150">
    <property type="entry name" value="Coenzyme PQQ synthesis protein D (PqqD)"/>
    <property type="match status" value="1"/>
</dbReference>
<accession>A0AAE3FK27</accession>
<dbReference type="Pfam" id="PF05402">
    <property type="entry name" value="PqqD"/>
    <property type="match status" value="1"/>
</dbReference>
<comment type="caution">
    <text evidence="1">The sequence shown here is derived from an EMBL/GenBank/DDBJ whole genome shotgun (WGS) entry which is preliminary data.</text>
</comment>
<name>A0AAE3FK27_9BACT</name>
<organism evidence="1 2">
    <name type="scientific">Candidatus Colimorpha enterica</name>
    <dbReference type="NCBI Taxonomy" id="3083063"/>
    <lineage>
        <taxon>Bacteria</taxon>
        <taxon>Pseudomonadati</taxon>
        <taxon>Bacteroidota</taxon>
        <taxon>Bacteroidia</taxon>
        <taxon>Bacteroidales</taxon>
        <taxon>Candidatus Colimorpha</taxon>
    </lineage>
</organism>
<dbReference type="AlphaFoldDB" id="A0AAE3FK27"/>
<evidence type="ECO:0000313" key="1">
    <source>
        <dbReference type="EMBL" id="MCI5755978.1"/>
    </source>
</evidence>
<protein>
    <submittedName>
        <fullName evidence="1">PqqD family protein</fullName>
    </submittedName>
</protein>
<reference evidence="1 2" key="1">
    <citation type="submission" date="2022-03" db="EMBL/GenBank/DDBJ databases">
        <title>Metagenome-assembled genomes from swine fecal metagenomes.</title>
        <authorList>
            <person name="Holman D.B."/>
            <person name="Kommadath A."/>
        </authorList>
    </citation>
    <scope>NUCLEOTIDE SEQUENCE [LARGE SCALE GENOMIC DNA]</scope>
    <source>
        <strain evidence="1">SUG147</strain>
    </source>
</reference>
<dbReference type="Proteomes" id="UP001139365">
    <property type="component" value="Unassembled WGS sequence"/>
</dbReference>
<dbReference type="InterPro" id="IPR008792">
    <property type="entry name" value="PQQD"/>
</dbReference>
<gene>
    <name evidence="1" type="ORF">MR241_06765</name>
</gene>
<evidence type="ECO:0000313" key="2">
    <source>
        <dbReference type="Proteomes" id="UP001139365"/>
    </source>
</evidence>
<proteinExistence type="predicted"/>
<sequence length="86" mass="9568">MKIKKELIKREIAGDCILVPVGKSTLDSNGLFALNELAAFIWDILPDVTSEEEIVSKVLDEYDVDRETAAGDVAEFMAKLKELEII</sequence>
<dbReference type="EMBL" id="JALEMU010000106">
    <property type="protein sequence ID" value="MCI5755978.1"/>
    <property type="molecule type" value="Genomic_DNA"/>
</dbReference>
<dbReference type="InterPro" id="IPR041881">
    <property type="entry name" value="PqqD_sf"/>
</dbReference>